<feature type="domain" description="FHA" evidence="3">
    <location>
        <begin position="95"/>
        <end position="144"/>
    </location>
</feature>
<feature type="region of interest" description="Disordered" evidence="2">
    <location>
        <begin position="38"/>
        <end position="72"/>
    </location>
</feature>
<dbReference type="SUPFAM" id="SSF49879">
    <property type="entry name" value="SMAD/FHA domain"/>
    <property type="match status" value="1"/>
</dbReference>
<proteinExistence type="predicted"/>
<protein>
    <submittedName>
        <fullName evidence="4">PSer/pThr/pTyr-binding forkhead associated (FHA) protein</fullName>
    </submittedName>
</protein>
<organism evidence="4 5">
    <name type="scientific">Nesterenkonia lacusekhoensis</name>
    <dbReference type="NCBI Taxonomy" id="150832"/>
    <lineage>
        <taxon>Bacteria</taxon>
        <taxon>Bacillati</taxon>
        <taxon>Actinomycetota</taxon>
        <taxon>Actinomycetes</taxon>
        <taxon>Micrococcales</taxon>
        <taxon>Micrococcaceae</taxon>
        <taxon>Nesterenkonia</taxon>
    </lineage>
</organism>
<evidence type="ECO:0000259" key="3">
    <source>
        <dbReference type="PROSITE" id="PS50006"/>
    </source>
</evidence>
<reference evidence="4 5" key="1">
    <citation type="submission" date="2021-03" db="EMBL/GenBank/DDBJ databases">
        <title>Sequencing the genomes of 1000 actinobacteria strains.</title>
        <authorList>
            <person name="Klenk H.-P."/>
        </authorList>
    </citation>
    <scope>NUCLEOTIDE SEQUENCE [LARGE SCALE GENOMIC DNA]</scope>
    <source>
        <strain evidence="4 5">DSM 12544</strain>
    </source>
</reference>
<dbReference type="Pfam" id="PF00498">
    <property type="entry name" value="FHA"/>
    <property type="match status" value="1"/>
</dbReference>
<dbReference type="Gene3D" id="2.60.200.20">
    <property type="match status" value="1"/>
</dbReference>
<accession>A0ABS4T4C7</accession>
<keyword evidence="5" id="KW-1185">Reference proteome</keyword>
<comment type="caution">
    <text evidence="4">The sequence shown here is derived from an EMBL/GenBank/DDBJ whole genome shotgun (WGS) entry which is preliminary data.</text>
</comment>
<evidence type="ECO:0000256" key="2">
    <source>
        <dbReference type="SAM" id="MobiDB-lite"/>
    </source>
</evidence>
<sequence>MSELAVTVLQFGLLLLLWILILSIIGAQSRDLMVSKKSRTRAGASGSPKPNGARNGGHQDGQNQASQMPRPRARRLVISEGPLAGTELELGSAPIMLGRAQECTLVLEDDYASGKHARLFPQGSRWFIEDLGSTNGTWLGEEQLTRASTVEPGEKIRIGKTALELRT</sequence>
<dbReference type="Proteomes" id="UP001519331">
    <property type="component" value="Unassembled WGS sequence"/>
</dbReference>
<dbReference type="RefSeq" id="WP_210050281.1">
    <property type="nucleotide sequence ID" value="NZ_JAGINX010000001.1"/>
</dbReference>
<dbReference type="PROSITE" id="PS50006">
    <property type="entry name" value="FHA_DOMAIN"/>
    <property type="match status" value="1"/>
</dbReference>
<name>A0ABS4T4C7_9MICC</name>
<keyword evidence="1" id="KW-0597">Phosphoprotein</keyword>
<dbReference type="EMBL" id="JAGINX010000001">
    <property type="protein sequence ID" value="MBP2319305.1"/>
    <property type="molecule type" value="Genomic_DNA"/>
</dbReference>
<dbReference type="InterPro" id="IPR008984">
    <property type="entry name" value="SMAD_FHA_dom_sf"/>
</dbReference>
<dbReference type="PANTHER" id="PTHR23308">
    <property type="entry name" value="NUCLEAR INHIBITOR OF PROTEIN PHOSPHATASE-1"/>
    <property type="match status" value="1"/>
</dbReference>
<dbReference type="SMART" id="SM00240">
    <property type="entry name" value="FHA"/>
    <property type="match status" value="1"/>
</dbReference>
<dbReference type="InterPro" id="IPR050923">
    <property type="entry name" value="Cell_Proc_Reg/RNA_Proc"/>
</dbReference>
<gene>
    <name evidence="4" type="ORF">JOF45_002324</name>
</gene>
<evidence type="ECO:0000313" key="4">
    <source>
        <dbReference type="EMBL" id="MBP2319305.1"/>
    </source>
</evidence>
<dbReference type="InterPro" id="IPR000253">
    <property type="entry name" value="FHA_dom"/>
</dbReference>
<evidence type="ECO:0000313" key="5">
    <source>
        <dbReference type="Proteomes" id="UP001519331"/>
    </source>
</evidence>
<evidence type="ECO:0000256" key="1">
    <source>
        <dbReference type="ARBA" id="ARBA00022553"/>
    </source>
</evidence>